<feature type="region of interest" description="Disordered" evidence="3">
    <location>
        <begin position="237"/>
        <end position="260"/>
    </location>
</feature>
<accession>A0AAD9NIZ8</accession>
<dbReference type="PRINTS" id="PR00299">
    <property type="entry name" value="ACRYSTALLIN"/>
</dbReference>
<feature type="domain" description="SHSP" evidence="4">
    <location>
        <begin position="139"/>
        <end position="255"/>
    </location>
</feature>
<keyword evidence="6" id="KW-1185">Reference proteome</keyword>
<feature type="compositionally biased region" description="Polar residues" evidence="3">
    <location>
        <begin position="247"/>
        <end position="260"/>
    </location>
</feature>
<dbReference type="GO" id="GO:0042026">
    <property type="term" value="P:protein refolding"/>
    <property type="evidence" value="ECO:0007669"/>
    <property type="project" value="TreeGrafter"/>
</dbReference>
<evidence type="ECO:0000256" key="1">
    <source>
        <dbReference type="PROSITE-ProRule" id="PRU00285"/>
    </source>
</evidence>
<dbReference type="PANTHER" id="PTHR45640:SF26">
    <property type="entry name" value="RE23625P"/>
    <property type="match status" value="1"/>
</dbReference>
<name>A0AAD9NIZ8_RIDPI</name>
<evidence type="ECO:0000256" key="3">
    <source>
        <dbReference type="SAM" id="MobiDB-lite"/>
    </source>
</evidence>
<protein>
    <recommendedName>
        <fullName evidence="4">SHSP domain-containing protein</fullName>
    </recommendedName>
</protein>
<dbReference type="Proteomes" id="UP001209878">
    <property type="component" value="Unassembled WGS sequence"/>
</dbReference>
<evidence type="ECO:0000259" key="4">
    <source>
        <dbReference type="PROSITE" id="PS01031"/>
    </source>
</evidence>
<evidence type="ECO:0000313" key="5">
    <source>
        <dbReference type="EMBL" id="KAK2171805.1"/>
    </source>
</evidence>
<dbReference type="PANTHER" id="PTHR45640">
    <property type="entry name" value="HEAT SHOCK PROTEIN HSP-12.2-RELATED"/>
    <property type="match status" value="1"/>
</dbReference>
<reference evidence="5" key="1">
    <citation type="journal article" date="2023" name="Mol. Biol. Evol.">
        <title>Third-Generation Sequencing Reveals the Adaptive Role of the Epigenome in Three Deep-Sea Polychaetes.</title>
        <authorList>
            <person name="Perez M."/>
            <person name="Aroh O."/>
            <person name="Sun Y."/>
            <person name="Lan Y."/>
            <person name="Juniper S.K."/>
            <person name="Young C.R."/>
            <person name="Angers B."/>
            <person name="Qian P.Y."/>
        </authorList>
    </citation>
    <scope>NUCLEOTIDE SEQUENCE</scope>
    <source>
        <strain evidence="5">R07B-5</strain>
    </source>
</reference>
<organism evidence="5 6">
    <name type="scientific">Ridgeia piscesae</name>
    <name type="common">Tubeworm</name>
    <dbReference type="NCBI Taxonomy" id="27915"/>
    <lineage>
        <taxon>Eukaryota</taxon>
        <taxon>Metazoa</taxon>
        <taxon>Spiralia</taxon>
        <taxon>Lophotrochozoa</taxon>
        <taxon>Annelida</taxon>
        <taxon>Polychaeta</taxon>
        <taxon>Sedentaria</taxon>
        <taxon>Canalipalpata</taxon>
        <taxon>Sabellida</taxon>
        <taxon>Siboglinidae</taxon>
        <taxon>Ridgeia</taxon>
    </lineage>
</organism>
<dbReference type="InterPro" id="IPR001436">
    <property type="entry name" value="Alpha-crystallin/sHSP_animal"/>
</dbReference>
<dbReference type="GO" id="GO:0051082">
    <property type="term" value="F:unfolded protein binding"/>
    <property type="evidence" value="ECO:0007669"/>
    <property type="project" value="TreeGrafter"/>
</dbReference>
<dbReference type="Gene3D" id="2.60.40.790">
    <property type="match status" value="2"/>
</dbReference>
<dbReference type="SUPFAM" id="SSF49764">
    <property type="entry name" value="HSP20-like chaperones"/>
    <property type="match status" value="2"/>
</dbReference>
<dbReference type="PROSITE" id="PS01031">
    <property type="entry name" value="SHSP"/>
    <property type="match status" value="2"/>
</dbReference>
<dbReference type="GO" id="GO:0009408">
    <property type="term" value="P:response to heat"/>
    <property type="evidence" value="ECO:0007669"/>
    <property type="project" value="TreeGrafter"/>
</dbReference>
<dbReference type="GO" id="GO:0005737">
    <property type="term" value="C:cytoplasm"/>
    <property type="evidence" value="ECO:0007669"/>
    <property type="project" value="TreeGrafter"/>
</dbReference>
<dbReference type="CDD" id="cd06526">
    <property type="entry name" value="metazoan_ACD"/>
    <property type="match status" value="2"/>
</dbReference>
<proteinExistence type="inferred from homology"/>
<dbReference type="GO" id="GO:0005634">
    <property type="term" value="C:nucleus"/>
    <property type="evidence" value="ECO:0007669"/>
    <property type="project" value="TreeGrafter"/>
</dbReference>
<evidence type="ECO:0000256" key="2">
    <source>
        <dbReference type="RuleBase" id="RU003616"/>
    </source>
</evidence>
<dbReference type="InterPro" id="IPR002068">
    <property type="entry name" value="A-crystallin/Hsp20_dom"/>
</dbReference>
<dbReference type="EMBL" id="JAODUO010001024">
    <property type="protein sequence ID" value="KAK2171805.1"/>
    <property type="molecule type" value="Genomic_DNA"/>
</dbReference>
<comment type="caution">
    <text evidence="5">The sequence shown here is derived from an EMBL/GenBank/DDBJ whole genome shotgun (WGS) entry which is preliminary data.</text>
</comment>
<sequence>MRSDFFRLKPSEKRRGSSENLLESRRLGDIFIDDPRADGGAGGKRFCVSFDVREFETDEISVTTDEQKLLVNARHEEVGDGRTLTRQFSRTIDIPTHVDPTTLQCTLSNDGILQVEAPVPVPQYDKIERSVAGRQSSAMSGAMTGGPVVTQKDESRTFKISVDVGADYDPQDVSVRTVNRKLIVSARHETQQPGRTCFREFCREFDLPADVDPNLVSAAMTEDGQLLIEAPLSSFSQGSYTGRDGSTKQPKVTITLTQQK</sequence>
<evidence type="ECO:0000313" key="6">
    <source>
        <dbReference type="Proteomes" id="UP001209878"/>
    </source>
</evidence>
<comment type="similarity">
    <text evidence="1 2">Belongs to the small heat shock protein (HSP20) family.</text>
</comment>
<gene>
    <name evidence="5" type="ORF">NP493_1025g01030</name>
</gene>
<dbReference type="AlphaFoldDB" id="A0AAD9NIZ8"/>
<feature type="domain" description="SHSP" evidence="4">
    <location>
        <begin position="27"/>
        <end position="134"/>
    </location>
</feature>
<dbReference type="InterPro" id="IPR008978">
    <property type="entry name" value="HSP20-like_chaperone"/>
</dbReference>
<dbReference type="Pfam" id="PF00011">
    <property type="entry name" value="HSP20"/>
    <property type="match status" value="2"/>
</dbReference>